<dbReference type="GO" id="GO:0005576">
    <property type="term" value="C:extracellular region"/>
    <property type="evidence" value="ECO:0007669"/>
    <property type="project" value="UniProtKB-SubCell"/>
</dbReference>
<dbReference type="EMBL" id="JACLAU010000002">
    <property type="protein sequence ID" value="MBC2650555.1"/>
    <property type="molecule type" value="Genomic_DNA"/>
</dbReference>
<dbReference type="InterPro" id="IPR050557">
    <property type="entry name" value="RTX_toxin/Mannuronan_C5-epim"/>
</dbReference>
<feature type="region of interest" description="Disordered" evidence="3">
    <location>
        <begin position="1"/>
        <end position="24"/>
    </location>
</feature>
<proteinExistence type="predicted"/>
<dbReference type="PROSITE" id="PS00330">
    <property type="entry name" value="HEMOLYSIN_CALCIUM"/>
    <property type="match status" value="3"/>
</dbReference>
<reference evidence="4 5" key="1">
    <citation type="submission" date="2020-08" db="EMBL/GenBank/DDBJ databases">
        <title>The genome sequence of Novosphingobium flavum 4Y4.</title>
        <authorList>
            <person name="Liu Y."/>
        </authorList>
    </citation>
    <scope>NUCLEOTIDE SEQUENCE [LARGE SCALE GENOMIC DNA]</scope>
    <source>
        <strain evidence="4 5">4Y4</strain>
    </source>
</reference>
<protein>
    <recommendedName>
        <fullName evidence="6">Calcium-binding protein</fullName>
    </recommendedName>
</protein>
<comment type="caution">
    <text evidence="4">The sequence shown here is derived from an EMBL/GenBank/DDBJ whole genome shotgun (WGS) entry which is preliminary data.</text>
</comment>
<dbReference type="AlphaFoldDB" id="A0A7X1KAW5"/>
<dbReference type="PANTHER" id="PTHR38340:SF1">
    <property type="entry name" value="S-LAYER PROTEIN"/>
    <property type="match status" value="1"/>
</dbReference>
<dbReference type="Gene3D" id="2.150.10.10">
    <property type="entry name" value="Serralysin-like metalloprotease, C-terminal"/>
    <property type="match status" value="3"/>
</dbReference>
<evidence type="ECO:0000256" key="3">
    <source>
        <dbReference type="SAM" id="MobiDB-lite"/>
    </source>
</evidence>
<dbReference type="GO" id="GO:0005509">
    <property type="term" value="F:calcium ion binding"/>
    <property type="evidence" value="ECO:0007669"/>
    <property type="project" value="InterPro"/>
</dbReference>
<comment type="subcellular location">
    <subcellularLocation>
        <location evidence="1">Secreted</location>
    </subcellularLocation>
</comment>
<dbReference type="SUPFAM" id="SSF51120">
    <property type="entry name" value="beta-Roll"/>
    <property type="match status" value="4"/>
</dbReference>
<sequence length="670" mass="67764">MGNYRGTAGDDGIVGSSEDDRFFSSAGQDTIEGGAGRDYLEVDYSAQWPAREPQSWRLNWDGSQFSGTVGADAANSTTFSGIEGLAIGLSAGDDSVEFTVDGARGGSKMLLDAGKGRDSLTLVMRTPDLVFDAGSGDDTTTNTGALFRGFEQYRLSLSGGSNQVTTAGGNDVVMAGVGRNTIVTSGGDDLIVSRGGVDFIDGGGGGDTWALDLAASKVATTLNFDGASGRGSTSNGTIVANVERMAAVMGAGADVVNLSRTDATVDLGGGNDRITLNQTSDASVFGGDGRDMLVVDRRGTTGGEKSRIAGLAASYSGTIGEEAFTGFENVQVYLNDSANELVVGNPAVALGKLPISVVAGTSPADILGMIFADAATGIRAVVGDDNVMRVGSGQFAGFERFAIVGGRGDDTIIGSAASPDLLLGGDGADILTGGLGYSLLDGGAGDDRLAVMGGLAYLKGGPGDDTYVLGQDVGGVSIIEAAGEGSDTVVVSTSYTLPENVERLVLRTKADPVGRGNGLANTIVAEGGNAALFGLDGNDTLLGAAGDDRLAGGPGLDRLTGGEGRDTFVLDVLESSANRDVIVDFDPANDRIALDRGVFGALGTLKGGGLDPASFVVGARAVSPDQRIIYNDRTGGLFYDSDGSGKDLPVQLAVLVSKPALTAEHFVVIG</sequence>
<evidence type="ECO:0000256" key="2">
    <source>
        <dbReference type="ARBA" id="ARBA00022525"/>
    </source>
</evidence>
<keyword evidence="2" id="KW-0964">Secreted</keyword>
<dbReference type="Pfam" id="PF00353">
    <property type="entry name" value="HemolysinCabind"/>
    <property type="match status" value="5"/>
</dbReference>
<dbReference type="InterPro" id="IPR011049">
    <property type="entry name" value="Serralysin-like_metalloprot_C"/>
</dbReference>
<dbReference type="Gene3D" id="2.160.20.160">
    <property type="match status" value="1"/>
</dbReference>
<organism evidence="4 5">
    <name type="scientific">Novosphingobium aerophilum</name>
    <dbReference type="NCBI Taxonomy" id="2839843"/>
    <lineage>
        <taxon>Bacteria</taxon>
        <taxon>Pseudomonadati</taxon>
        <taxon>Pseudomonadota</taxon>
        <taxon>Alphaproteobacteria</taxon>
        <taxon>Sphingomonadales</taxon>
        <taxon>Sphingomonadaceae</taxon>
        <taxon>Novosphingobium</taxon>
    </lineage>
</organism>
<evidence type="ECO:0000313" key="5">
    <source>
        <dbReference type="Proteomes" id="UP000520156"/>
    </source>
</evidence>
<evidence type="ECO:0000256" key="1">
    <source>
        <dbReference type="ARBA" id="ARBA00004613"/>
    </source>
</evidence>
<accession>A0A7X1KAW5</accession>
<name>A0A7X1KAW5_9SPHN</name>
<dbReference type="PRINTS" id="PR00313">
    <property type="entry name" value="CABNDNGRPT"/>
</dbReference>
<dbReference type="InterPro" id="IPR018511">
    <property type="entry name" value="Hemolysin-typ_Ca-bd_CS"/>
</dbReference>
<evidence type="ECO:0000313" key="4">
    <source>
        <dbReference type="EMBL" id="MBC2650555.1"/>
    </source>
</evidence>
<dbReference type="PANTHER" id="PTHR38340">
    <property type="entry name" value="S-LAYER PROTEIN"/>
    <property type="match status" value="1"/>
</dbReference>
<evidence type="ECO:0008006" key="6">
    <source>
        <dbReference type="Google" id="ProtNLM"/>
    </source>
</evidence>
<dbReference type="RefSeq" id="WP_185681984.1">
    <property type="nucleotide sequence ID" value="NZ_JACLAU010000002.1"/>
</dbReference>
<gene>
    <name evidence="4" type="ORF">H7F49_02430</name>
</gene>
<dbReference type="Proteomes" id="UP000520156">
    <property type="component" value="Unassembled WGS sequence"/>
</dbReference>
<dbReference type="InterPro" id="IPR001343">
    <property type="entry name" value="Hemolysn_Ca-bd"/>
</dbReference>
<keyword evidence="5" id="KW-1185">Reference proteome</keyword>